<reference evidence="1 2" key="1">
    <citation type="submission" date="2020-02" db="EMBL/GenBank/DDBJ databases">
        <title>Partial ammonium oxidation to N2 by heterotrophic bacteria.</title>
        <authorList>
            <person name="Wu M."/>
        </authorList>
    </citation>
    <scope>NUCLEOTIDE SEQUENCE [LARGE SCALE GENOMIC DNA]</scope>
    <source>
        <strain evidence="1 2">HO-1</strain>
    </source>
</reference>
<name>A0ABX8SS07_9BURK</name>
<sequence>MSDQKKPPSHQRPAVLHIENSLGTRASIRVFGDSPAATVINSWDTDINAVVIYPEAIEQFVKIDQAITQLAVPSDTKEELLRQTDDLKNNFGKPTFSEKYMKLISAVGAHADVLSLLAGLASIASSVAS</sequence>
<organism evidence="1 2">
    <name type="scientific">Alcaligenes ammonioxydans</name>
    <dbReference type="NCBI Taxonomy" id="2582914"/>
    <lineage>
        <taxon>Bacteria</taxon>
        <taxon>Pseudomonadati</taxon>
        <taxon>Pseudomonadota</taxon>
        <taxon>Betaproteobacteria</taxon>
        <taxon>Burkholderiales</taxon>
        <taxon>Alcaligenaceae</taxon>
        <taxon>Alcaligenes</taxon>
    </lineage>
</organism>
<protein>
    <submittedName>
        <fullName evidence="1">Uncharacterized protein</fullName>
    </submittedName>
</protein>
<accession>A0ABX8SS07</accession>
<dbReference type="Proteomes" id="UP000826050">
    <property type="component" value="Chromosome"/>
</dbReference>
<dbReference type="RefSeq" id="WP_219235773.1">
    <property type="nucleotide sequence ID" value="NZ_CP049362.1"/>
</dbReference>
<keyword evidence="2" id="KW-1185">Reference proteome</keyword>
<proteinExistence type="predicted"/>
<evidence type="ECO:0000313" key="1">
    <source>
        <dbReference type="EMBL" id="QXX78439.1"/>
    </source>
</evidence>
<evidence type="ECO:0000313" key="2">
    <source>
        <dbReference type="Proteomes" id="UP000826050"/>
    </source>
</evidence>
<gene>
    <name evidence="1" type="ORF">FE795_05020</name>
</gene>
<dbReference type="EMBL" id="CP049362">
    <property type="protein sequence ID" value="QXX78439.1"/>
    <property type="molecule type" value="Genomic_DNA"/>
</dbReference>